<keyword evidence="1" id="KW-1133">Transmembrane helix</keyword>
<reference evidence="2 3" key="1">
    <citation type="submission" date="2016-06" db="EMBL/GenBank/DDBJ databases">
        <authorList>
            <person name="Kjaerup R.B."/>
            <person name="Dalgaard T.S."/>
            <person name="Juul-Madsen H.R."/>
        </authorList>
    </citation>
    <scope>NUCLEOTIDE SEQUENCE [LARGE SCALE GENOMIC DNA]</scope>
    <source>
        <strain evidence="2 3">CECT 5080</strain>
    </source>
</reference>
<evidence type="ECO:0000313" key="2">
    <source>
        <dbReference type="EMBL" id="SBS26251.1"/>
    </source>
</evidence>
<dbReference type="RefSeq" id="WP_067205408.1">
    <property type="nucleotide sequence ID" value="NZ_FLOC01000002.1"/>
</dbReference>
<dbReference type="EMBL" id="FLOC01000002">
    <property type="protein sequence ID" value="SBS26251.1"/>
    <property type="molecule type" value="Genomic_DNA"/>
</dbReference>
<dbReference type="STRING" id="295068.MAQ5080_00467"/>
<protein>
    <recommendedName>
        <fullName evidence="4">DUF3301 domain-containing protein</fullName>
    </recommendedName>
</protein>
<evidence type="ECO:0008006" key="4">
    <source>
        <dbReference type="Google" id="ProtNLM"/>
    </source>
</evidence>
<keyword evidence="1" id="KW-0472">Membrane</keyword>
<sequence>MNLTLLDTTLIFVVFIFVLLIWQHFKVREFTLKRVKQQCAKMELQMLDDSIYGSFWCPTFANGQLKVRRRYRFYFTATGEGRYLGEIEMLGMQQTRIYFEPHAF</sequence>
<organism evidence="2 3">
    <name type="scientific">Marinomonas aquimarina</name>
    <dbReference type="NCBI Taxonomy" id="295068"/>
    <lineage>
        <taxon>Bacteria</taxon>
        <taxon>Pseudomonadati</taxon>
        <taxon>Pseudomonadota</taxon>
        <taxon>Gammaproteobacteria</taxon>
        <taxon>Oceanospirillales</taxon>
        <taxon>Oceanospirillaceae</taxon>
        <taxon>Marinomonas</taxon>
    </lineage>
</organism>
<gene>
    <name evidence="2" type="ORF">MAQ5080_00467</name>
</gene>
<evidence type="ECO:0000256" key="1">
    <source>
        <dbReference type="SAM" id="Phobius"/>
    </source>
</evidence>
<name>A0A1A8T460_9GAMM</name>
<accession>A0A1A8T460</accession>
<dbReference type="OrthoDB" id="5959530at2"/>
<keyword evidence="3" id="KW-1185">Reference proteome</keyword>
<keyword evidence="1" id="KW-0812">Transmembrane</keyword>
<dbReference type="AlphaFoldDB" id="A0A1A8T460"/>
<dbReference type="Pfam" id="PF11743">
    <property type="entry name" value="DUF3301"/>
    <property type="match status" value="1"/>
</dbReference>
<evidence type="ECO:0000313" key="3">
    <source>
        <dbReference type="Proteomes" id="UP000092627"/>
    </source>
</evidence>
<dbReference type="InterPro" id="IPR021732">
    <property type="entry name" value="DUF3301"/>
</dbReference>
<dbReference type="Proteomes" id="UP000092627">
    <property type="component" value="Unassembled WGS sequence"/>
</dbReference>
<proteinExistence type="predicted"/>
<feature type="transmembrane region" description="Helical" evidence="1">
    <location>
        <begin position="6"/>
        <end position="25"/>
    </location>
</feature>